<dbReference type="SFLD" id="SFLDG01135">
    <property type="entry name" value="C1.5.6:_HAD__Beta-PGM__Phospha"/>
    <property type="match status" value="1"/>
</dbReference>
<dbReference type="RefSeq" id="WP_117546053.1">
    <property type="nucleotide sequence ID" value="NZ_JBKUNB010000020.1"/>
</dbReference>
<dbReference type="InterPro" id="IPR036412">
    <property type="entry name" value="HAD-like_sf"/>
</dbReference>
<dbReference type="NCBIfam" id="TIGR01509">
    <property type="entry name" value="HAD-SF-IA-v3"/>
    <property type="match status" value="1"/>
</dbReference>
<reference evidence="1" key="1">
    <citation type="submission" date="2018-08" db="EMBL/GenBank/DDBJ databases">
        <title>A genome reference for cultivated species of the human gut microbiota.</title>
        <authorList>
            <person name="Zou Y."/>
            <person name="Xue W."/>
            <person name="Luo G."/>
        </authorList>
    </citation>
    <scope>NUCLEOTIDE SEQUENCE [LARGE SCALE GENOMIC DNA]</scope>
    <source>
        <strain evidence="1">TF05-5AC</strain>
    </source>
</reference>
<dbReference type="InterPro" id="IPR041492">
    <property type="entry name" value="HAD_2"/>
</dbReference>
<dbReference type="Gene3D" id="3.40.50.1000">
    <property type="entry name" value="HAD superfamily/HAD-like"/>
    <property type="match status" value="1"/>
</dbReference>
<dbReference type="PANTHER" id="PTHR18901">
    <property type="entry name" value="2-DEOXYGLUCOSE-6-PHOSPHATE PHOSPHATASE 2"/>
    <property type="match status" value="1"/>
</dbReference>
<protein>
    <submittedName>
        <fullName evidence="1">HAD family phosphatase</fullName>
    </submittedName>
</protein>
<dbReference type="Proteomes" id="UP000260812">
    <property type="component" value="Unassembled WGS sequence"/>
</dbReference>
<dbReference type="PRINTS" id="PR00413">
    <property type="entry name" value="HADHALOGNASE"/>
</dbReference>
<sequence>MIEAICFDMDGILFDTERLSVESWIAVAEKLGLGNIEKGVYGCIGLNRTDCRIFLKEVYGEDFPYDYFREQTSALFQERVEKEGLPMMKGAGELLTWLQEKGVKIALASSTGQEKVLSHLRRADFTDFFQVVIGGDMVEHSKPLPDIYLKACELLGVKPENAIAIEDSPNGIRSAAAAGMLPVMVPDMVEPTPEIEELLYHKCDSLFAVRDFLEDML</sequence>
<keyword evidence="2" id="KW-1185">Reference proteome</keyword>
<proteinExistence type="predicted"/>
<accession>A0A3E3HUN6</accession>
<organism evidence="1 2">
    <name type="scientific">Eisenbergiella massiliensis</name>
    <dbReference type="NCBI Taxonomy" id="1720294"/>
    <lineage>
        <taxon>Bacteria</taxon>
        <taxon>Bacillati</taxon>
        <taxon>Bacillota</taxon>
        <taxon>Clostridia</taxon>
        <taxon>Lachnospirales</taxon>
        <taxon>Lachnospiraceae</taxon>
        <taxon>Eisenbergiella</taxon>
    </lineage>
</organism>
<dbReference type="Gene3D" id="1.10.150.240">
    <property type="entry name" value="Putative phosphatase, domain 2"/>
    <property type="match status" value="1"/>
</dbReference>
<dbReference type="PANTHER" id="PTHR18901:SF38">
    <property type="entry name" value="PSEUDOURIDINE-5'-PHOSPHATASE"/>
    <property type="match status" value="1"/>
</dbReference>
<gene>
    <name evidence="1" type="ORF">DXC51_28890</name>
</gene>
<dbReference type="SFLD" id="SFLDS00003">
    <property type="entry name" value="Haloacid_Dehalogenase"/>
    <property type="match status" value="1"/>
</dbReference>
<dbReference type="InterPro" id="IPR006439">
    <property type="entry name" value="HAD-SF_hydro_IA"/>
</dbReference>
<dbReference type="InterPro" id="IPR023198">
    <property type="entry name" value="PGP-like_dom2"/>
</dbReference>
<name>A0A3E3HUN6_9FIRM</name>
<dbReference type="SUPFAM" id="SSF56784">
    <property type="entry name" value="HAD-like"/>
    <property type="match status" value="1"/>
</dbReference>
<dbReference type="GeneID" id="97990760"/>
<dbReference type="SFLD" id="SFLDG01129">
    <property type="entry name" value="C1.5:_HAD__Beta-PGM__Phosphata"/>
    <property type="match status" value="1"/>
</dbReference>
<evidence type="ECO:0000313" key="2">
    <source>
        <dbReference type="Proteomes" id="UP000260812"/>
    </source>
</evidence>
<comment type="caution">
    <text evidence="1">The sequence shown here is derived from an EMBL/GenBank/DDBJ whole genome shotgun (WGS) entry which is preliminary data.</text>
</comment>
<dbReference type="AlphaFoldDB" id="A0A3E3HUN6"/>
<evidence type="ECO:0000313" key="1">
    <source>
        <dbReference type="EMBL" id="RGE55543.1"/>
    </source>
</evidence>
<dbReference type="EMBL" id="QVLV01000044">
    <property type="protein sequence ID" value="RGE55543.1"/>
    <property type="molecule type" value="Genomic_DNA"/>
</dbReference>
<dbReference type="CDD" id="cd07505">
    <property type="entry name" value="HAD_BPGM-like"/>
    <property type="match status" value="1"/>
</dbReference>
<dbReference type="InterPro" id="IPR023214">
    <property type="entry name" value="HAD_sf"/>
</dbReference>
<dbReference type="Pfam" id="PF13419">
    <property type="entry name" value="HAD_2"/>
    <property type="match status" value="1"/>
</dbReference>